<dbReference type="InterPro" id="IPR050768">
    <property type="entry name" value="UPF0353/GerABKA_families"/>
</dbReference>
<sequence length="503" mass="57198">MRKRNKTKDKSGDTIFPLNIDELEKVISSKFENNPDIKFSTYEQQGRKVAIFFIDYQVDVQKLQESLLGPLLNMEKEWSNDSIVNEIPLNSATKISSLDEILKRLVIGEVIIYVEGENESLTYLLLHKESRSLEKAETESLVLGPKISFTESLATNLNIVRWRIKSTDLVLEEVKIGKTMPHDVRIVYMKSIANEEDVNTLRQRLKELDVDEIEDSVVLKQYLEDSQYNLFPQFDHTELPDRFTYSIKKGKVGILVENSPSGFLTPSTLFSFLESTEDLYMRWQAGTFLRLLRFFAMAFSIIVTPMYVAAVSFQYTIIPTEILITIGQSRAAVPFPPLIEALILEFLLELLREAGARLPTKVGQTMGIVGGIVIGQAAVEAGLTSNILIIVVAMSALSSFTVPSYLLGTTIRLIRFPLILLAGFLGFLGIMFGLSLLIIHLLRLKSLGRPYLVPLYPLRLEDFNKVFYRTPFNFTNKRAKAYKPKDLIRFNKKDATKKRDIDE</sequence>
<dbReference type="InterPro" id="IPR004995">
    <property type="entry name" value="Spore_Ger"/>
</dbReference>
<name>A0A1H9YH48_9BACI</name>
<dbReference type="EMBL" id="FOHE01000001">
    <property type="protein sequence ID" value="SES68320.1"/>
    <property type="molecule type" value="Genomic_DNA"/>
</dbReference>
<evidence type="ECO:0000256" key="4">
    <source>
        <dbReference type="PIRNR" id="PIRNR005690"/>
    </source>
</evidence>
<evidence type="ECO:0000256" key="1">
    <source>
        <dbReference type="ARBA" id="ARBA00004141"/>
    </source>
</evidence>
<comment type="similarity">
    <text evidence="2 4">Belongs to the GerABKA family.</text>
</comment>
<dbReference type="AlphaFoldDB" id="A0A1H9YH48"/>
<dbReference type="GO" id="GO:0005886">
    <property type="term" value="C:plasma membrane"/>
    <property type="evidence" value="ECO:0007669"/>
    <property type="project" value="UniProtKB-SubCell"/>
</dbReference>
<dbReference type="Pfam" id="PF03323">
    <property type="entry name" value="GerA"/>
    <property type="match status" value="1"/>
</dbReference>
<evidence type="ECO:0000256" key="2">
    <source>
        <dbReference type="ARBA" id="ARBA00005278"/>
    </source>
</evidence>
<proteinExistence type="inferred from homology"/>
<evidence type="ECO:0000313" key="6">
    <source>
        <dbReference type="EMBL" id="SES68320.1"/>
    </source>
</evidence>
<keyword evidence="5" id="KW-1133">Transmembrane helix</keyword>
<accession>A0A1H9YH48</accession>
<dbReference type="PANTHER" id="PTHR22550">
    <property type="entry name" value="SPORE GERMINATION PROTEIN"/>
    <property type="match status" value="1"/>
</dbReference>
<dbReference type="STRING" id="930131.SAMN05216389_101398"/>
<dbReference type="OrthoDB" id="9772630at2"/>
<keyword evidence="3 4" id="KW-0472">Membrane</keyword>
<gene>
    <name evidence="6" type="ORF">SAMN05216389_101398</name>
</gene>
<dbReference type="Proteomes" id="UP000198618">
    <property type="component" value="Unassembled WGS sequence"/>
</dbReference>
<evidence type="ECO:0000313" key="7">
    <source>
        <dbReference type="Proteomes" id="UP000198618"/>
    </source>
</evidence>
<feature type="transmembrane region" description="Helical" evidence="5">
    <location>
        <begin position="385"/>
        <end position="406"/>
    </location>
</feature>
<organism evidence="6 7">
    <name type="scientific">Oceanobacillus limi</name>
    <dbReference type="NCBI Taxonomy" id="930131"/>
    <lineage>
        <taxon>Bacteria</taxon>
        <taxon>Bacillati</taxon>
        <taxon>Bacillota</taxon>
        <taxon>Bacilli</taxon>
        <taxon>Bacillales</taxon>
        <taxon>Bacillaceae</taxon>
        <taxon>Oceanobacillus</taxon>
    </lineage>
</organism>
<comment type="subcellular location">
    <subcellularLocation>
        <location evidence="4">Cell membrane</location>
    </subcellularLocation>
    <subcellularLocation>
        <location evidence="1">Membrane</location>
        <topology evidence="1">Multi-pass membrane protein</topology>
    </subcellularLocation>
</comment>
<feature type="transmembrane region" description="Helical" evidence="5">
    <location>
        <begin position="418"/>
        <end position="442"/>
    </location>
</feature>
<dbReference type="GO" id="GO:0009847">
    <property type="term" value="P:spore germination"/>
    <property type="evidence" value="ECO:0007669"/>
    <property type="project" value="UniProtKB-UniRule"/>
</dbReference>
<protein>
    <submittedName>
        <fullName evidence="6">GerA spore germination protein</fullName>
    </submittedName>
</protein>
<keyword evidence="5" id="KW-0812">Transmembrane</keyword>
<dbReference type="PANTHER" id="PTHR22550:SF5">
    <property type="entry name" value="LEUCINE ZIPPER PROTEIN 4"/>
    <property type="match status" value="1"/>
</dbReference>
<dbReference type="PIRSF" id="PIRSF005690">
    <property type="entry name" value="GerBA"/>
    <property type="match status" value="1"/>
</dbReference>
<feature type="transmembrane region" description="Helical" evidence="5">
    <location>
        <begin position="291"/>
        <end position="311"/>
    </location>
</feature>
<dbReference type="RefSeq" id="WP_090866267.1">
    <property type="nucleotide sequence ID" value="NZ_FOHE01000001.1"/>
</dbReference>
<keyword evidence="7" id="KW-1185">Reference proteome</keyword>
<evidence type="ECO:0000256" key="5">
    <source>
        <dbReference type="SAM" id="Phobius"/>
    </source>
</evidence>
<reference evidence="6 7" key="1">
    <citation type="submission" date="2016-10" db="EMBL/GenBank/DDBJ databases">
        <authorList>
            <person name="de Groot N.N."/>
        </authorList>
    </citation>
    <scope>NUCLEOTIDE SEQUENCE [LARGE SCALE GENOMIC DNA]</scope>
    <source>
        <strain evidence="6 7">IBRC-M 10780</strain>
    </source>
</reference>
<evidence type="ECO:0000256" key="3">
    <source>
        <dbReference type="ARBA" id="ARBA00023136"/>
    </source>
</evidence>